<organism evidence="1 2">
    <name type="scientific">Pseudomonas putida</name>
    <name type="common">Arthrobacter siderocapsulatus</name>
    <dbReference type="NCBI Taxonomy" id="303"/>
    <lineage>
        <taxon>Bacteria</taxon>
        <taxon>Pseudomonadati</taxon>
        <taxon>Pseudomonadota</taxon>
        <taxon>Gammaproteobacteria</taxon>
        <taxon>Pseudomonadales</taxon>
        <taxon>Pseudomonadaceae</taxon>
        <taxon>Pseudomonas</taxon>
    </lineage>
</organism>
<dbReference type="Proteomes" id="UP000251617">
    <property type="component" value="Chromosome"/>
</dbReference>
<protein>
    <submittedName>
        <fullName evidence="1">Uncharacterized protein</fullName>
    </submittedName>
</protein>
<gene>
    <name evidence="1" type="ORF">C1S65_13775</name>
</gene>
<dbReference type="AlphaFoldDB" id="A0AAD0LAP0"/>
<evidence type="ECO:0000313" key="1">
    <source>
        <dbReference type="EMBL" id="AXA27597.1"/>
    </source>
</evidence>
<proteinExistence type="predicted"/>
<accession>A0AAD0LAP0</accession>
<reference evidence="1 2" key="1">
    <citation type="submission" date="2018-06" db="EMBL/GenBank/DDBJ databases">
        <title>The genome of Pseudomonas putida NX-1, a lignin degrader.</title>
        <authorList>
            <person name="Xu Z."/>
        </authorList>
    </citation>
    <scope>NUCLEOTIDE SEQUENCE [LARGE SCALE GENOMIC DNA]</scope>
    <source>
        <strain evidence="1 2">NX-1</strain>
    </source>
</reference>
<name>A0AAD0LAP0_PSEPU</name>
<sequence>MTAKARKVSEPELDALEQTVPEHAREATLSAYQRALQMSQQGVLTTDDGELVRVNADGARTVLAKAGPRRRVKLGEVVTVRKVDDSSAGERA</sequence>
<evidence type="ECO:0000313" key="2">
    <source>
        <dbReference type="Proteomes" id="UP000251617"/>
    </source>
</evidence>
<dbReference type="RefSeq" id="WP_054890885.1">
    <property type="nucleotide sequence ID" value="NZ_CP011789.1"/>
</dbReference>
<dbReference type="EMBL" id="CP030750">
    <property type="protein sequence ID" value="AXA27597.1"/>
    <property type="molecule type" value="Genomic_DNA"/>
</dbReference>